<dbReference type="KEGG" id="est:DN752_04650"/>
<dbReference type="Proteomes" id="UP000248688">
    <property type="component" value="Chromosome"/>
</dbReference>
<dbReference type="EMBL" id="CP030041">
    <property type="protein sequence ID" value="AWW29481.1"/>
    <property type="molecule type" value="Genomic_DNA"/>
</dbReference>
<accession>A0A2Z4IEG7</accession>
<organism evidence="1 2">
    <name type="scientific">Echinicola strongylocentroti</name>
    <dbReference type="NCBI Taxonomy" id="1795355"/>
    <lineage>
        <taxon>Bacteria</taxon>
        <taxon>Pseudomonadati</taxon>
        <taxon>Bacteroidota</taxon>
        <taxon>Cytophagia</taxon>
        <taxon>Cytophagales</taxon>
        <taxon>Cyclobacteriaceae</taxon>
        <taxon>Echinicola</taxon>
    </lineage>
</organism>
<evidence type="ECO:0000313" key="2">
    <source>
        <dbReference type="Proteomes" id="UP000248688"/>
    </source>
</evidence>
<name>A0A2Z4IEG7_9BACT</name>
<dbReference type="NCBIfam" id="NF047593">
    <property type="entry name" value="IS66_ISAeme5_TnpA"/>
    <property type="match status" value="1"/>
</dbReference>
<keyword evidence="2" id="KW-1185">Reference proteome</keyword>
<sequence>MNLQAEMASLVEEFKTTGLTQKSFSEQKGIGFHKFNYWYRKLRDEQPAGTTGFLPVRTQGSSVPAEAMEVVYPNGVKLRVPARDLSLLSGLIRLY</sequence>
<reference evidence="1 2" key="1">
    <citation type="submission" date="2018-06" db="EMBL/GenBank/DDBJ databases">
        <title>Echinicola strongylocentroti sp. nov., isolated from a sea urchin Strongylocentrotus intermedius.</title>
        <authorList>
            <person name="Bae S.S."/>
        </authorList>
    </citation>
    <scope>NUCLEOTIDE SEQUENCE [LARGE SCALE GENOMIC DNA]</scope>
    <source>
        <strain evidence="1 2">MEBiC08714</strain>
    </source>
</reference>
<dbReference type="RefSeq" id="WP_112782882.1">
    <property type="nucleotide sequence ID" value="NZ_CP030041.1"/>
</dbReference>
<evidence type="ECO:0008006" key="3">
    <source>
        <dbReference type="Google" id="ProtNLM"/>
    </source>
</evidence>
<gene>
    <name evidence="1" type="ORF">DN752_04650</name>
</gene>
<protein>
    <recommendedName>
        <fullName evidence="3">IS66 family insertion sequence element accessory protein TnpB</fullName>
    </recommendedName>
</protein>
<evidence type="ECO:0000313" key="1">
    <source>
        <dbReference type="EMBL" id="AWW29481.1"/>
    </source>
</evidence>
<dbReference type="OrthoDB" id="671208at2"/>
<proteinExistence type="predicted"/>
<dbReference type="AlphaFoldDB" id="A0A2Z4IEG7"/>